<dbReference type="EMBL" id="JAXOJX010000049">
    <property type="protein sequence ID" value="MDZ5459747.1"/>
    <property type="molecule type" value="Genomic_DNA"/>
</dbReference>
<organism evidence="1 2">
    <name type="scientific">Azohydromonas lata</name>
    <dbReference type="NCBI Taxonomy" id="45677"/>
    <lineage>
        <taxon>Bacteria</taxon>
        <taxon>Pseudomonadati</taxon>
        <taxon>Pseudomonadota</taxon>
        <taxon>Betaproteobacteria</taxon>
        <taxon>Burkholderiales</taxon>
        <taxon>Sphaerotilaceae</taxon>
        <taxon>Azohydromonas</taxon>
    </lineage>
</organism>
<evidence type="ECO:0000313" key="1">
    <source>
        <dbReference type="EMBL" id="MDZ5459747.1"/>
    </source>
</evidence>
<protein>
    <submittedName>
        <fullName evidence="1">Type II secretion system protein GspL</fullName>
    </submittedName>
</protein>
<dbReference type="RefSeq" id="WP_322467405.1">
    <property type="nucleotide sequence ID" value="NZ_JAXOJX010000049.1"/>
</dbReference>
<name>A0ABU5ILH8_9BURK</name>
<dbReference type="NCBIfam" id="TIGR01709">
    <property type="entry name" value="typeII_sec_gspL"/>
    <property type="match status" value="1"/>
</dbReference>
<gene>
    <name evidence="1" type="primary">gspL</name>
    <name evidence="1" type="ORF">SM757_24515</name>
</gene>
<accession>A0ABU5ILH8</accession>
<dbReference type="InterPro" id="IPR007812">
    <property type="entry name" value="T2SS_protein-GspL"/>
</dbReference>
<sequence length="433" mass="46553">MTLFIALPDPMSAASAAGPALRYAVSSDGVSLAQRGEQSLAGLAAGVEGAANQPAIAVVPAAALSWHRVTLPQLPRSTRPARLRAVLEGLVEERVLDAPAALHLALEPGVQADAAAPREAWLACCDKSWLTGQMQQLERHGLRVRRIVPAAWPRSAQAGTEGLLTVEGLGERRQAWLQVCGPQGVWRRPVHAPDELAQAWSGPPERLEAIPEVAELGPSWRQLALRLRPTEQDWLHGVAAGWDLAQFELRQGGLERARRRAGRAAGRFLREPSWRFARVGLLLLATQLAALNGWAWLQRQELQARRDTVRQLLLAGMPGTRVVVDARAQLARGVGQMRQDCGRAAADDLESLLQALAGAVPAGRQVQRIDYQHGELRVDGLGLDAADAVLAQDQLARYGLRLRPAAAAGAAAGPRASADPTPQRWTLNLAEAP</sequence>
<dbReference type="Proteomes" id="UP001293718">
    <property type="component" value="Unassembled WGS sequence"/>
</dbReference>
<proteinExistence type="predicted"/>
<dbReference type="SUPFAM" id="SSF53067">
    <property type="entry name" value="Actin-like ATPase domain"/>
    <property type="match status" value="1"/>
</dbReference>
<keyword evidence="2" id="KW-1185">Reference proteome</keyword>
<dbReference type="Gene3D" id="3.30.420.380">
    <property type="match status" value="1"/>
</dbReference>
<evidence type="ECO:0000313" key="2">
    <source>
        <dbReference type="Proteomes" id="UP001293718"/>
    </source>
</evidence>
<comment type="caution">
    <text evidence="1">The sequence shown here is derived from an EMBL/GenBank/DDBJ whole genome shotgun (WGS) entry which is preliminary data.</text>
</comment>
<dbReference type="InterPro" id="IPR043129">
    <property type="entry name" value="ATPase_NBD"/>
</dbReference>
<reference evidence="1 2" key="1">
    <citation type="submission" date="2023-11" db="EMBL/GenBank/DDBJ databases">
        <title>Draft genome of Azohydromonas lata strain H1 (DSM1123), a polyhydroxyalkanoate producer.</title>
        <authorList>
            <person name="Traversa D."/>
            <person name="D'Addabbo P."/>
            <person name="Pazzani C."/>
            <person name="Manzari C."/>
            <person name="Chiara M."/>
            <person name="Scrascia M."/>
        </authorList>
    </citation>
    <scope>NUCLEOTIDE SEQUENCE [LARGE SCALE GENOMIC DNA]</scope>
    <source>
        <strain evidence="1 2">H1</strain>
    </source>
</reference>